<reference evidence="1 2" key="1">
    <citation type="journal article" date="2022" name="bioRxiv">
        <title>Genomics of Preaxostyla Flagellates Illuminates Evolutionary Transitions and the Path Towards Mitochondrial Loss.</title>
        <authorList>
            <person name="Novak L.V.F."/>
            <person name="Treitli S.C."/>
            <person name="Pyrih J."/>
            <person name="Halakuc P."/>
            <person name="Pipaliya S.V."/>
            <person name="Vacek V."/>
            <person name="Brzon O."/>
            <person name="Soukal P."/>
            <person name="Eme L."/>
            <person name="Dacks J.B."/>
            <person name="Karnkowska A."/>
            <person name="Elias M."/>
            <person name="Hampl V."/>
        </authorList>
    </citation>
    <scope>NUCLEOTIDE SEQUENCE [LARGE SCALE GENOMIC DNA]</scope>
    <source>
        <strain evidence="1">NAU3</strain>
        <tissue evidence="1">Gut</tissue>
    </source>
</reference>
<accession>A0ABQ9WYV5</accession>
<name>A0ABQ9WYV5_9EUKA</name>
<evidence type="ECO:0000313" key="2">
    <source>
        <dbReference type="Proteomes" id="UP001281761"/>
    </source>
</evidence>
<organism evidence="1 2">
    <name type="scientific">Blattamonas nauphoetae</name>
    <dbReference type="NCBI Taxonomy" id="2049346"/>
    <lineage>
        <taxon>Eukaryota</taxon>
        <taxon>Metamonada</taxon>
        <taxon>Preaxostyla</taxon>
        <taxon>Oxymonadida</taxon>
        <taxon>Blattamonas</taxon>
    </lineage>
</organism>
<sequence length="921" mass="99769">MPNYLTDDVLQLPNAKVTCVDLEVMSTYLSLNGENDTTIILEPPSSNERVYPTKMPSNQQIIQPRLFVVINATFSISQVRMELDHETANSEVLFASICSSIVCASHAEFLRSRWGPLMSLDRMEEFSTMDSSITLINCAIHSKSDRMGAILSDNRGFEGHERFVLTILNSNVGNQRIIGQDGIGVGEGADRTGFLMFSGITTSFIGISFRNVSSLPGSVPSASPSFRQQMIGSSVWGSNNHLSGSTVRDMNSGGSLLCSNTTFIWCSTTSEERPFSSQPHPSSPSSNTVFDHDTYDGELGDTRLYIITETTITHCTFQNMIHTTGNQYDGGSALILTSNTTHLTVQNSSFNNCSVTSTKETLDIYGGCILVRGSIFNLLRSPFSVSSCSFEDWYPGHSTNYYQNGGGVGTLYTSTSPSIVDSNFTLSGVKKQSRNGGFISFQTLEDTSSPPIICNCRLEGDGNSTGNCIYIRNCAFGSGGLSVTDTEIINTNSYFSLYSVSGVAPVVVSQSNLVNGTLMIEYNLVTQHDPLLVVDCTLNGFKVDLNTYSTDILFVGSIFHIMPTSYPTQLLKTAAHSFLLFHGCLFDGCETSRVGLITCQRSTSLTMDTCTMKECKTTGPNTSPFHLTDTAFKAYSCTFTNLTGMTSNLLTVETNGSVLLEDCRFDLESSTNADFRFITASPSLLNTSSVVDCTSNREIRVRTDGKTLTECPLFKVVQTQNTKTEITMEADADQNGNPVETNDIIWPEIQQLETGSSTILSLSDGPFTENQILSIQTDIEIVGNGTESVHLKLGESPRPHTTKLQVTLNVKAGANLTLRSMTLIPSSSSSSIVAMSKEGLLSVKNIVVCAQQDRTNELFTMSAGTSHFSQSRFSLITGSSALIVVSGTGSLFLSDTLFLTISRTLTIAVNESVQSGSCVEG</sequence>
<keyword evidence="2" id="KW-1185">Reference proteome</keyword>
<evidence type="ECO:0000313" key="1">
    <source>
        <dbReference type="EMBL" id="KAK2944691.1"/>
    </source>
</evidence>
<dbReference type="Proteomes" id="UP001281761">
    <property type="component" value="Unassembled WGS sequence"/>
</dbReference>
<proteinExistence type="predicted"/>
<comment type="caution">
    <text evidence="1">The sequence shown here is derived from an EMBL/GenBank/DDBJ whole genome shotgun (WGS) entry which is preliminary data.</text>
</comment>
<gene>
    <name evidence="1" type="ORF">BLNAU_20384</name>
</gene>
<protein>
    <submittedName>
        <fullName evidence="1">Uncharacterized protein</fullName>
    </submittedName>
</protein>
<dbReference type="EMBL" id="JARBJD010000288">
    <property type="protein sequence ID" value="KAK2944691.1"/>
    <property type="molecule type" value="Genomic_DNA"/>
</dbReference>